<reference evidence="2 3" key="1">
    <citation type="journal article" date="2019" name="Nat. Ecol. Evol.">
        <title>Megaphylogeny resolves global patterns of mushroom evolution.</title>
        <authorList>
            <person name="Varga T."/>
            <person name="Krizsan K."/>
            <person name="Foldi C."/>
            <person name="Dima B."/>
            <person name="Sanchez-Garcia M."/>
            <person name="Sanchez-Ramirez S."/>
            <person name="Szollosi G.J."/>
            <person name="Szarkandi J.G."/>
            <person name="Papp V."/>
            <person name="Albert L."/>
            <person name="Andreopoulos W."/>
            <person name="Angelini C."/>
            <person name="Antonin V."/>
            <person name="Barry K.W."/>
            <person name="Bougher N.L."/>
            <person name="Buchanan P."/>
            <person name="Buyck B."/>
            <person name="Bense V."/>
            <person name="Catcheside P."/>
            <person name="Chovatia M."/>
            <person name="Cooper J."/>
            <person name="Damon W."/>
            <person name="Desjardin D."/>
            <person name="Finy P."/>
            <person name="Geml J."/>
            <person name="Haridas S."/>
            <person name="Hughes K."/>
            <person name="Justo A."/>
            <person name="Karasinski D."/>
            <person name="Kautmanova I."/>
            <person name="Kiss B."/>
            <person name="Kocsube S."/>
            <person name="Kotiranta H."/>
            <person name="LaButti K.M."/>
            <person name="Lechner B.E."/>
            <person name="Liimatainen K."/>
            <person name="Lipzen A."/>
            <person name="Lukacs Z."/>
            <person name="Mihaltcheva S."/>
            <person name="Morgado L.N."/>
            <person name="Niskanen T."/>
            <person name="Noordeloos M.E."/>
            <person name="Ohm R.A."/>
            <person name="Ortiz-Santana B."/>
            <person name="Ovrebo C."/>
            <person name="Racz N."/>
            <person name="Riley R."/>
            <person name="Savchenko A."/>
            <person name="Shiryaev A."/>
            <person name="Soop K."/>
            <person name="Spirin V."/>
            <person name="Szebenyi C."/>
            <person name="Tomsovsky M."/>
            <person name="Tulloss R.E."/>
            <person name="Uehling J."/>
            <person name="Grigoriev I.V."/>
            <person name="Vagvolgyi C."/>
            <person name="Papp T."/>
            <person name="Martin F.M."/>
            <person name="Miettinen O."/>
            <person name="Hibbett D.S."/>
            <person name="Nagy L.G."/>
        </authorList>
    </citation>
    <scope>NUCLEOTIDE SEQUENCE [LARGE SCALE GENOMIC DNA]</scope>
    <source>
        <strain evidence="2 3">CBS 121175</strain>
    </source>
</reference>
<protein>
    <recommendedName>
        <fullName evidence="4">CCHC-type domain-containing protein</fullName>
    </recommendedName>
</protein>
<proteinExistence type="predicted"/>
<organism evidence="2 3">
    <name type="scientific">Coprinopsis marcescibilis</name>
    <name type="common">Agaric fungus</name>
    <name type="synonym">Psathyrella marcescibilis</name>
    <dbReference type="NCBI Taxonomy" id="230819"/>
    <lineage>
        <taxon>Eukaryota</taxon>
        <taxon>Fungi</taxon>
        <taxon>Dikarya</taxon>
        <taxon>Basidiomycota</taxon>
        <taxon>Agaricomycotina</taxon>
        <taxon>Agaricomycetes</taxon>
        <taxon>Agaricomycetidae</taxon>
        <taxon>Agaricales</taxon>
        <taxon>Agaricineae</taxon>
        <taxon>Psathyrellaceae</taxon>
        <taxon>Coprinopsis</taxon>
    </lineage>
</organism>
<feature type="compositionally biased region" description="Polar residues" evidence="1">
    <location>
        <begin position="1"/>
        <end position="10"/>
    </location>
</feature>
<evidence type="ECO:0008006" key="4">
    <source>
        <dbReference type="Google" id="ProtNLM"/>
    </source>
</evidence>
<evidence type="ECO:0000313" key="2">
    <source>
        <dbReference type="EMBL" id="TFK16582.1"/>
    </source>
</evidence>
<feature type="compositionally biased region" description="Basic residues" evidence="1">
    <location>
        <begin position="27"/>
        <end position="44"/>
    </location>
</feature>
<dbReference type="AlphaFoldDB" id="A0A5C3K9P2"/>
<accession>A0A5C3K9P2</accession>
<sequence>MQRFSWQSLTDIPRAKHKRGRSDSPLPKRRASTRQRYNHSRLPVRHREQGRSYQGKPQCCKVTQSFWSGAAEQKAALSACIVCLGRHPHNIRACNSKMLWDGSPAQVRKNDKGCLTTAAGNILCTDWQRVGSCSNTLHNSKHECSGCGDMAHRAQRCPRVQKA</sequence>
<name>A0A5C3K9P2_COPMA</name>
<feature type="region of interest" description="Disordered" evidence="1">
    <location>
        <begin position="1"/>
        <end position="50"/>
    </location>
</feature>
<dbReference type="EMBL" id="ML210728">
    <property type="protein sequence ID" value="TFK16582.1"/>
    <property type="molecule type" value="Genomic_DNA"/>
</dbReference>
<dbReference type="STRING" id="230819.A0A5C3K9P2"/>
<dbReference type="OrthoDB" id="2158839at2759"/>
<keyword evidence="3" id="KW-1185">Reference proteome</keyword>
<gene>
    <name evidence="2" type="ORF">FA15DRAFT_606979</name>
</gene>
<dbReference type="Proteomes" id="UP000307440">
    <property type="component" value="Unassembled WGS sequence"/>
</dbReference>
<evidence type="ECO:0000313" key="3">
    <source>
        <dbReference type="Proteomes" id="UP000307440"/>
    </source>
</evidence>
<evidence type="ECO:0000256" key="1">
    <source>
        <dbReference type="SAM" id="MobiDB-lite"/>
    </source>
</evidence>